<feature type="domain" description="Carrier" evidence="1">
    <location>
        <begin position="5"/>
        <end position="83"/>
    </location>
</feature>
<name>A0A4R4TMX7_9ACTN</name>
<sequence>MADRQYIVESVQQRLREVVPDLREETLDADKDLREFAGFDSLGVLEILVWLESEFSLVIPDEELNIDNFSSVGKMADYVVDHR</sequence>
<comment type="caution">
    <text evidence="2">The sequence shown here is derived from an EMBL/GenBank/DDBJ whole genome shotgun (WGS) entry which is preliminary data.</text>
</comment>
<protein>
    <submittedName>
        <fullName evidence="2">Acyl carrier protein</fullName>
    </submittedName>
</protein>
<reference evidence="2 3" key="1">
    <citation type="submission" date="2019-03" db="EMBL/GenBank/DDBJ databases">
        <title>Draft genome sequences of novel Actinobacteria.</title>
        <authorList>
            <person name="Sahin N."/>
            <person name="Ay H."/>
            <person name="Saygin H."/>
        </authorList>
    </citation>
    <scope>NUCLEOTIDE SEQUENCE [LARGE SCALE GENOMIC DNA]</scope>
    <source>
        <strain evidence="2 3">DSM 41900</strain>
    </source>
</reference>
<evidence type="ECO:0000313" key="2">
    <source>
        <dbReference type="EMBL" id="TDC79220.1"/>
    </source>
</evidence>
<dbReference type="EMBL" id="SMKI01000020">
    <property type="protein sequence ID" value="TDC79220.1"/>
    <property type="molecule type" value="Genomic_DNA"/>
</dbReference>
<dbReference type="PROSITE" id="PS50075">
    <property type="entry name" value="CARRIER"/>
    <property type="match status" value="1"/>
</dbReference>
<evidence type="ECO:0000259" key="1">
    <source>
        <dbReference type="PROSITE" id="PS50075"/>
    </source>
</evidence>
<dbReference type="OrthoDB" id="677810at2"/>
<dbReference type="RefSeq" id="WP_132816325.1">
    <property type="nucleotide sequence ID" value="NZ_SMKI01000020.1"/>
</dbReference>
<proteinExistence type="predicted"/>
<dbReference type="Gene3D" id="1.10.1200.10">
    <property type="entry name" value="ACP-like"/>
    <property type="match status" value="1"/>
</dbReference>
<dbReference type="InterPro" id="IPR036736">
    <property type="entry name" value="ACP-like_sf"/>
</dbReference>
<dbReference type="InterPro" id="IPR009081">
    <property type="entry name" value="PP-bd_ACP"/>
</dbReference>
<dbReference type="AlphaFoldDB" id="A0A4R4TMX7"/>
<dbReference type="Pfam" id="PF00550">
    <property type="entry name" value="PP-binding"/>
    <property type="match status" value="1"/>
</dbReference>
<gene>
    <name evidence="2" type="ORF">E1283_03300</name>
</gene>
<accession>A0A4R4TMX7</accession>
<dbReference type="SUPFAM" id="SSF47336">
    <property type="entry name" value="ACP-like"/>
    <property type="match status" value="1"/>
</dbReference>
<keyword evidence="3" id="KW-1185">Reference proteome</keyword>
<evidence type="ECO:0000313" key="3">
    <source>
        <dbReference type="Proteomes" id="UP000295345"/>
    </source>
</evidence>
<organism evidence="2 3">
    <name type="scientific">Streptomyces hainanensis</name>
    <dbReference type="NCBI Taxonomy" id="402648"/>
    <lineage>
        <taxon>Bacteria</taxon>
        <taxon>Bacillati</taxon>
        <taxon>Actinomycetota</taxon>
        <taxon>Actinomycetes</taxon>
        <taxon>Kitasatosporales</taxon>
        <taxon>Streptomycetaceae</taxon>
        <taxon>Streptomyces</taxon>
    </lineage>
</organism>
<dbReference type="Proteomes" id="UP000295345">
    <property type="component" value="Unassembled WGS sequence"/>
</dbReference>